<feature type="domain" description="Pirin N-terminal" evidence="3">
    <location>
        <begin position="25"/>
        <end position="87"/>
    </location>
</feature>
<dbReference type="InterPro" id="IPR012093">
    <property type="entry name" value="Pirin"/>
</dbReference>
<organism evidence="4 5">
    <name type="scientific">Blastococcus jejuensis</name>
    <dbReference type="NCBI Taxonomy" id="351224"/>
    <lineage>
        <taxon>Bacteria</taxon>
        <taxon>Bacillati</taxon>
        <taxon>Actinomycetota</taxon>
        <taxon>Actinomycetes</taxon>
        <taxon>Geodermatophilales</taxon>
        <taxon>Geodermatophilaceae</taxon>
        <taxon>Blastococcus</taxon>
    </lineage>
</organism>
<gene>
    <name evidence="4" type="ORF">GCM10010531_43440</name>
</gene>
<evidence type="ECO:0000259" key="3">
    <source>
        <dbReference type="Pfam" id="PF02678"/>
    </source>
</evidence>
<sequence length="184" mass="19693">MSDLDQRVVLAPDDGSLGPLLRIADDRLAPGAGYGRHEHRAVDVVAVVLAGSVHHSWHVDLPLAAGDVGVLRAGAGLEHDEVAGEHGARILQCYLRSAAPSAAPAHRVHRSAAGWLDLGRTDARLWLRRVRPGTSLTVPPGLLVLRGADGVLVEQQAGRVVDEAGVALVWQLDSKRPHWSKEWT</sequence>
<dbReference type="RefSeq" id="WP_344691301.1">
    <property type="nucleotide sequence ID" value="NZ_BAAAVV010000019.1"/>
</dbReference>
<evidence type="ECO:0000313" key="4">
    <source>
        <dbReference type="EMBL" id="GAA3184532.1"/>
    </source>
</evidence>
<protein>
    <recommendedName>
        <fullName evidence="3">Pirin N-terminal domain-containing protein</fullName>
    </recommendedName>
</protein>
<dbReference type="Pfam" id="PF02678">
    <property type="entry name" value="Pirin"/>
    <property type="match status" value="1"/>
</dbReference>
<dbReference type="Gene3D" id="2.60.120.10">
    <property type="entry name" value="Jelly Rolls"/>
    <property type="match status" value="1"/>
</dbReference>
<evidence type="ECO:0000256" key="1">
    <source>
        <dbReference type="ARBA" id="ARBA00008416"/>
    </source>
</evidence>
<dbReference type="PANTHER" id="PTHR43212">
    <property type="entry name" value="QUERCETIN 2,3-DIOXYGENASE"/>
    <property type="match status" value="1"/>
</dbReference>
<dbReference type="InterPro" id="IPR003829">
    <property type="entry name" value="Pirin_N_dom"/>
</dbReference>
<name>A0ABP6PR17_9ACTN</name>
<reference evidence="5" key="1">
    <citation type="journal article" date="2019" name="Int. J. Syst. Evol. Microbiol.">
        <title>The Global Catalogue of Microorganisms (GCM) 10K type strain sequencing project: providing services to taxonomists for standard genome sequencing and annotation.</title>
        <authorList>
            <consortium name="The Broad Institute Genomics Platform"/>
            <consortium name="The Broad Institute Genome Sequencing Center for Infectious Disease"/>
            <person name="Wu L."/>
            <person name="Ma J."/>
        </authorList>
    </citation>
    <scope>NUCLEOTIDE SEQUENCE [LARGE SCALE GENOMIC DNA]</scope>
    <source>
        <strain evidence="5">JCM 15614</strain>
    </source>
</reference>
<comment type="similarity">
    <text evidence="1 2">Belongs to the pirin family.</text>
</comment>
<keyword evidence="5" id="KW-1185">Reference proteome</keyword>
<dbReference type="PANTHER" id="PTHR43212:SF3">
    <property type="entry name" value="QUERCETIN 2,3-DIOXYGENASE"/>
    <property type="match status" value="1"/>
</dbReference>
<dbReference type="SUPFAM" id="SSF51182">
    <property type="entry name" value="RmlC-like cupins"/>
    <property type="match status" value="1"/>
</dbReference>
<accession>A0ABP6PR17</accession>
<dbReference type="InterPro" id="IPR014710">
    <property type="entry name" value="RmlC-like_jellyroll"/>
</dbReference>
<dbReference type="EMBL" id="BAAAVV010000019">
    <property type="protein sequence ID" value="GAA3184532.1"/>
    <property type="molecule type" value="Genomic_DNA"/>
</dbReference>
<dbReference type="InterPro" id="IPR011051">
    <property type="entry name" value="RmlC_Cupin_sf"/>
</dbReference>
<comment type="caution">
    <text evidence="4">The sequence shown here is derived from an EMBL/GenBank/DDBJ whole genome shotgun (WGS) entry which is preliminary data.</text>
</comment>
<proteinExistence type="inferred from homology"/>
<evidence type="ECO:0000313" key="5">
    <source>
        <dbReference type="Proteomes" id="UP001499924"/>
    </source>
</evidence>
<dbReference type="Proteomes" id="UP001499924">
    <property type="component" value="Unassembled WGS sequence"/>
</dbReference>
<evidence type="ECO:0000256" key="2">
    <source>
        <dbReference type="RuleBase" id="RU003457"/>
    </source>
</evidence>